<keyword evidence="6" id="KW-1185">Reference proteome</keyword>
<dbReference type="SUPFAM" id="SSF46894">
    <property type="entry name" value="C-terminal effector domain of the bipartite response regulators"/>
    <property type="match status" value="1"/>
</dbReference>
<accession>U2ZZM1</accession>
<dbReference type="InterPro" id="IPR016032">
    <property type="entry name" value="Sig_transdc_resp-reg_C-effctor"/>
</dbReference>
<reference evidence="5 6" key="1">
    <citation type="submission" date="2013-09" db="EMBL/GenBank/DDBJ databases">
        <title>Whole genome shotgun sequence of Vibrio proteolyticus NBRC 13287.</title>
        <authorList>
            <person name="Isaki S."/>
            <person name="Hosoyama A."/>
            <person name="Numata M."/>
            <person name="Hashimoto M."/>
            <person name="Hosoyama Y."/>
            <person name="Tsuchikane K."/>
            <person name="Noguchi M."/>
            <person name="Hirakata S."/>
            <person name="Ichikawa N."/>
            <person name="Ohji S."/>
            <person name="Yamazoe A."/>
            <person name="Fujita N."/>
        </authorList>
    </citation>
    <scope>NUCLEOTIDE SEQUENCE [LARGE SCALE GENOMIC DNA]</scope>
    <source>
        <strain evidence="5 6">NBRC 13287</strain>
    </source>
</reference>
<evidence type="ECO:0000256" key="1">
    <source>
        <dbReference type="ARBA" id="ARBA00023015"/>
    </source>
</evidence>
<dbReference type="InterPro" id="IPR005143">
    <property type="entry name" value="TF_LuxR_autoind-bd_dom"/>
</dbReference>
<dbReference type="STRING" id="1219065.VPR01S_05_01600"/>
<dbReference type="PROSITE" id="PS50043">
    <property type="entry name" value="HTH_LUXR_2"/>
    <property type="match status" value="1"/>
</dbReference>
<evidence type="ECO:0000313" key="5">
    <source>
        <dbReference type="EMBL" id="GAD66865.1"/>
    </source>
</evidence>
<dbReference type="Gene3D" id="1.10.10.10">
    <property type="entry name" value="Winged helix-like DNA-binding domain superfamily/Winged helix DNA-binding domain"/>
    <property type="match status" value="1"/>
</dbReference>
<dbReference type="PRINTS" id="PR00038">
    <property type="entry name" value="HTHLUXR"/>
</dbReference>
<dbReference type="GO" id="GO:0006355">
    <property type="term" value="P:regulation of DNA-templated transcription"/>
    <property type="evidence" value="ECO:0007669"/>
    <property type="project" value="InterPro"/>
</dbReference>
<keyword evidence="2" id="KW-0238">DNA-binding</keyword>
<evidence type="ECO:0000259" key="4">
    <source>
        <dbReference type="PROSITE" id="PS50043"/>
    </source>
</evidence>
<evidence type="ECO:0000256" key="2">
    <source>
        <dbReference type="ARBA" id="ARBA00023125"/>
    </source>
</evidence>
<keyword evidence="3" id="KW-0804">Transcription</keyword>
<proteinExistence type="predicted"/>
<dbReference type="EMBL" id="BATJ01000005">
    <property type="protein sequence ID" value="GAD66865.1"/>
    <property type="molecule type" value="Genomic_DNA"/>
</dbReference>
<gene>
    <name evidence="5" type="ORF">VPR01S_05_01600</name>
</gene>
<dbReference type="eggNOG" id="COG2771">
    <property type="taxonomic scope" value="Bacteria"/>
</dbReference>
<dbReference type="SMART" id="SM00421">
    <property type="entry name" value="HTH_LUXR"/>
    <property type="match status" value="1"/>
</dbReference>
<feature type="domain" description="HTH luxR-type" evidence="4">
    <location>
        <begin position="169"/>
        <end position="234"/>
    </location>
</feature>
<keyword evidence="1" id="KW-0805">Transcription regulation</keyword>
<dbReference type="Gene3D" id="3.30.450.80">
    <property type="entry name" value="Transcription factor LuxR-like, autoinducer-binding domain"/>
    <property type="match status" value="1"/>
</dbReference>
<dbReference type="PANTHER" id="PTHR44688:SF16">
    <property type="entry name" value="DNA-BINDING TRANSCRIPTIONAL ACTIVATOR DEVR_DOSR"/>
    <property type="match status" value="1"/>
</dbReference>
<dbReference type="SUPFAM" id="SSF75516">
    <property type="entry name" value="Pheromone-binding domain of LuxR-like quorum-sensing transcription factors"/>
    <property type="match status" value="1"/>
</dbReference>
<sequence>MNKLLRLIQENQRVNSVDELQTLLTSIGNELNHESFLFGLYLEESMEEEADVLNLINPRAWSEQYAESGYAHHDPVARYCMNHVLPINWDHVDKSERIGREIFEEARLNDLRKGFTVPFHGLNGEFGCMSFATSDGRHYDKMDEQILLAQLVTPLITENIAHFHPQLHSTAPARLLTARELQCLTWAAEGKSTWEIAVIIGCSERTAKFHLNNAAKKLGAVNRYQAITKAILRGCIQPQV</sequence>
<dbReference type="InterPro" id="IPR036693">
    <property type="entry name" value="TF_LuxR_autoind-bd_dom_sf"/>
</dbReference>
<dbReference type="PANTHER" id="PTHR44688">
    <property type="entry name" value="DNA-BINDING TRANSCRIPTIONAL ACTIVATOR DEVR_DOSR"/>
    <property type="match status" value="1"/>
</dbReference>
<comment type="caution">
    <text evidence="5">The sequence shown here is derived from an EMBL/GenBank/DDBJ whole genome shotgun (WGS) entry which is preliminary data.</text>
</comment>
<dbReference type="Pfam" id="PF03472">
    <property type="entry name" value="Autoind_bind"/>
    <property type="match status" value="1"/>
</dbReference>
<evidence type="ECO:0000256" key="3">
    <source>
        <dbReference type="ARBA" id="ARBA00023163"/>
    </source>
</evidence>
<evidence type="ECO:0000313" key="6">
    <source>
        <dbReference type="Proteomes" id="UP000016570"/>
    </source>
</evidence>
<organism evidence="5 6">
    <name type="scientific">Vibrio proteolyticus NBRC 13287</name>
    <dbReference type="NCBI Taxonomy" id="1219065"/>
    <lineage>
        <taxon>Bacteria</taxon>
        <taxon>Pseudomonadati</taxon>
        <taxon>Pseudomonadota</taxon>
        <taxon>Gammaproteobacteria</taxon>
        <taxon>Vibrionales</taxon>
        <taxon>Vibrionaceae</taxon>
        <taxon>Vibrio</taxon>
    </lineage>
</organism>
<dbReference type="CDD" id="cd06170">
    <property type="entry name" value="LuxR_C_like"/>
    <property type="match status" value="1"/>
</dbReference>
<dbReference type="InterPro" id="IPR000792">
    <property type="entry name" value="Tscrpt_reg_LuxR_C"/>
</dbReference>
<dbReference type="Pfam" id="PF00196">
    <property type="entry name" value="GerE"/>
    <property type="match status" value="1"/>
</dbReference>
<dbReference type="InterPro" id="IPR036388">
    <property type="entry name" value="WH-like_DNA-bd_sf"/>
</dbReference>
<name>U2ZZM1_VIBPR</name>
<protein>
    <submittedName>
        <fullName evidence="5">Putative LuxR family transcriptional regulator</fullName>
    </submittedName>
</protein>
<dbReference type="AlphaFoldDB" id="U2ZZM1"/>
<dbReference type="RefSeq" id="WP_021704843.1">
    <property type="nucleotide sequence ID" value="NZ_BATJ01000005.1"/>
</dbReference>
<dbReference type="Proteomes" id="UP000016570">
    <property type="component" value="Unassembled WGS sequence"/>
</dbReference>
<dbReference type="GO" id="GO:0003677">
    <property type="term" value="F:DNA binding"/>
    <property type="evidence" value="ECO:0007669"/>
    <property type="project" value="UniProtKB-KW"/>
</dbReference>